<dbReference type="InterPro" id="IPR021920">
    <property type="entry name" value="DUF3531"/>
</dbReference>
<evidence type="ECO:0000313" key="1">
    <source>
        <dbReference type="EMBL" id="RYR55178.1"/>
    </source>
</evidence>
<dbReference type="OrthoDB" id="2014339at2759"/>
<dbReference type="Proteomes" id="UP000289738">
    <property type="component" value="Chromosome A06"/>
</dbReference>
<comment type="caution">
    <text evidence="1">The sequence shown here is derived from an EMBL/GenBank/DDBJ whole genome shotgun (WGS) entry which is preliminary data.</text>
</comment>
<reference evidence="1 2" key="1">
    <citation type="submission" date="2019-01" db="EMBL/GenBank/DDBJ databases">
        <title>Sequencing of cultivated peanut Arachis hypogaea provides insights into genome evolution and oil improvement.</title>
        <authorList>
            <person name="Chen X."/>
        </authorList>
    </citation>
    <scope>NUCLEOTIDE SEQUENCE [LARGE SCALE GENOMIC DNA]</scope>
    <source>
        <strain evidence="2">cv. Fuhuasheng</strain>
        <tissue evidence="1">Leaves</tissue>
    </source>
</reference>
<keyword evidence="2" id="KW-1185">Reference proteome</keyword>
<name>A0A445CW79_ARAHY</name>
<dbReference type="PANTHER" id="PTHR46737">
    <property type="entry name" value="OS02G0827600 PROTEIN"/>
    <property type="match status" value="1"/>
</dbReference>
<gene>
    <name evidence="1" type="ORF">Ahy_A06g030423</name>
</gene>
<dbReference type="Gramene" id="arahy.Tifrunner.gnm2.ann2.Ah06g390400.1">
    <property type="protein sequence ID" value="arahy.Tifrunner.gnm2.ann2.Ah06g390400.1-CDS"/>
    <property type="gene ID" value="arahy.Tifrunner.gnm2.ann2.Ah06g390400"/>
</dbReference>
<protein>
    <submittedName>
        <fullName evidence="1">Uncharacterized protein</fullName>
    </submittedName>
</protein>
<organism evidence="1 2">
    <name type="scientific">Arachis hypogaea</name>
    <name type="common">Peanut</name>
    <dbReference type="NCBI Taxonomy" id="3818"/>
    <lineage>
        <taxon>Eukaryota</taxon>
        <taxon>Viridiplantae</taxon>
        <taxon>Streptophyta</taxon>
        <taxon>Embryophyta</taxon>
        <taxon>Tracheophyta</taxon>
        <taxon>Spermatophyta</taxon>
        <taxon>Magnoliopsida</taxon>
        <taxon>eudicotyledons</taxon>
        <taxon>Gunneridae</taxon>
        <taxon>Pentapetalae</taxon>
        <taxon>rosids</taxon>
        <taxon>fabids</taxon>
        <taxon>Fabales</taxon>
        <taxon>Fabaceae</taxon>
        <taxon>Papilionoideae</taxon>
        <taxon>50 kb inversion clade</taxon>
        <taxon>dalbergioids sensu lato</taxon>
        <taxon>Dalbergieae</taxon>
        <taxon>Pterocarpus clade</taxon>
        <taxon>Arachis</taxon>
    </lineage>
</organism>
<dbReference type="EMBL" id="SDMP01000006">
    <property type="protein sequence ID" value="RYR55178.1"/>
    <property type="molecule type" value="Genomic_DNA"/>
</dbReference>
<dbReference type="PANTHER" id="PTHR46737:SF3">
    <property type="entry name" value="OXIDOREDUCTASE_TRANSITION METAL ION-BINDING PROTEIN (DUF3531)"/>
    <property type="match status" value="1"/>
</dbReference>
<sequence>MNILHPFACLPLCNAIASTNPFSHNNQIMKFSLVSLQSSSYPRTWTPLCCSRGGITNLNGEDFNIDLIKEDLADDDGSSETLAQEIYGRRKTKDIDLEGLKEDNDVGGYYGQGPFTGRPEKDHERDPEVADILGSLLDDPQKAQSKMEDRIRKKRNKILHTKTGSGVPMKVSVNKFDFSNSYIWLEFYNTPLEKDISLICDTIRSWHIVGRLGGCNSMNMQLSQSPITKRPSYDFIQGANVTPTTFYNIGDLEVQDNLARIWVDIGTSEPLLLDVLINALTQISSDFVGIKQVVFGGEEYENWNENMTSEDSGFSVHKI</sequence>
<dbReference type="AlphaFoldDB" id="A0A445CW79"/>
<accession>A0A445CW79</accession>
<dbReference type="Pfam" id="PF12049">
    <property type="entry name" value="DUF3531"/>
    <property type="match status" value="1"/>
</dbReference>
<proteinExistence type="predicted"/>
<evidence type="ECO:0000313" key="2">
    <source>
        <dbReference type="Proteomes" id="UP000289738"/>
    </source>
</evidence>